<protein>
    <submittedName>
        <fullName evidence="1">Uncharacterized protein</fullName>
    </submittedName>
</protein>
<sequence>MPYMNEFWAYIRVDNQRLCCYGTTLFTKDRMLECWIPSVKGQRFTVNWTSKKSLMHSCGDVTVGGVDIGGVTINQEPEHLPKRRYRGPRGEYDHAEVTHSYKGEELAFEDGAREIRLVISRTRGPSKSIGTHQTIRPITDGEALSEDTPIMRVEIVATFVFKYREYDFLKSKGLIDNLPSFSTIREAWLTVAKNRPVDPQSVKIKESDDQLEERLGTDTMKNRSTASWSKNAKRNFDEMICPTDEELAKEVQSLQIHLECLQQEQGHRERLALRNAQPGAKKLKRFGSPPQFEYPQAAILPQPRSKRSRRRRRLALKKMVKHEETNGGI</sequence>
<reference evidence="1" key="1">
    <citation type="submission" date="2021-02" db="EMBL/GenBank/DDBJ databases">
        <title>Psilocybe cubensis genome.</title>
        <authorList>
            <person name="Mckernan K.J."/>
            <person name="Crawford S."/>
            <person name="Trippe A."/>
            <person name="Kane L.T."/>
            <person name="Mclaughlin S."/>
        </authorList>
    </citation>
    <scope>NUCLEOTIDE SEQUENCE [LARGE SCALE GENOMIC DNA]</scope>
    <source>
        <strain evidence="1">MGC-MH-2018</strain>
    </source>
</reference>
<name>A0A8H7Y2K5_PSICU</name>
<proteinExistence type="predicted"/>
<organism evidence="1">
    <name type="scientific">Psilocybe cubensis</name>
    <name type="common">Psychedelic mushroom</name>
    <name type="synonym">Stropharia cubensis</name>
    <dbReference type="NCBI Taxonomy" id="181762"/>
    <lineage>
        <taxon>Eukaryota</taxon>
        <taxon>Fungi</taxon>
        <taxon>Dikarya</taxon>
        <taxon>Basidiomycota</taxon>
        <taxon>Agaricomycotina</taxon>
        <taxon>Agaricomycetes</taxon>
        <taxon>Agaricomycetidae</taxon>
        <taxon>Agaricales</taxon>
        <taxon>Agaricineae</taxon>
        <taxon>Strophariaceae</taxon>
        <taxon>Psilocybe</taxon>
    </lineage>
</organism>
<evidence type="ECO:0000313" key="1">
    <source>
        <dbReference type="EMBL" id="KAG5169995.1"/>
    </source>
</evidence>
<accession>A0A8H7Y2K5</accession>
<dbReference type="OrthoDB" id="3364132at2759"/>
<dbReference type="AlphaFoldDB" id="A0A8H7Y2K5"/>
<dbReference type="EMBL" id="JAFIQS010000004">
    <property type="protein sequence ID" value="KAG5169995.1"/>
    <property type="molecule type" value="Genomic_DNA"/>
</dbReference>
<gene>
    <name evidence="1" type="ORF">JR316_004377</name>
</gene>
<comment type="caution">
    <text evidence="1">The sequence shown here is derived from an EMBL/GenBank/DDBJ whole genome shotgun (WGS) entry which is preliminary data.</text>
</comment>